<gene>
    <name evidence="3" type="ORF">DL762_007831</name>
</gene>
<evidence type="ECO:0000313" key="4">
    <source>
        <dbReference type="Proteomes" id="UP000294003"/>
    </source>
</evidence>
<dbReference type="EMBL" id="QJNS01000300">
    <property type="protein sequence ID" value="RYO80121.1"/>
    <property type="molecule type" value="Genomic_DNA"/>
</dbReference>
<dbReference type="PANTHER" id="PTHR35186">
    <property type="entry name" value="ANK_REP_REGION DOMAIN-CONTAINING PROTEIN"/>
    <property type="match status" value="1"/>
</dbReference>
<evidence type="ECO:0000313" key="3">
    <source>
        <dbReference type="EMBL" id="RYO80121.1"/>
    </source>
</evidence>
<keyword evidence="1" id="KW-0175">Coiled coil</keyword>
<evidence type="ECO:0008006" key="5">
    <source>
        <dbReference type="Google" id="ProtNLM"/>
    </source>
</evidence>
<reference evidence="3 4" key="1">
    <citation type="submission" date="2018-06" db="EMBL/GenBank/DDBJ databases">
        <title>Complete Genomes of Monosporascus.</title>
        <authorList>
            <person name="Robinson A.J."/>
            <person name="Natvig D.O."/>
        </authorList>
    </citation>
    <scope>NUCLEOTIDE SEQUENCE [LARGE SCALE GENOMIC DNA]</scope>
    <source>
        <strain evidence="3 4">CBS 609.92</strain>
    </source>
</reference>
<protein>
    <recommendedName>
        <fullName evidence="5">Prion-inhibition and propagation HeLo domain-containing protein</fullName>
    </recommendedName>
</protein>
<evidence type="ECO:0000256" key="1">
    <source>
        <dbReference type="SAM" id="Coils"/>
    </source>
</evidence>
<dbReference type="PANTHER" id="PTHR35186:SF4">
    <property type="entry name" value="PRION-INHIBITION AND PROPAGATION HELO DOMAIN-CONTAINING PROTEIN"/>
    <property type="match status" value="1"/>
</dbReference>
<feature type="compositionally biased region" description="Polar residues" evidence="2">
    <location>
        <begin position="273"/>
        <end position="284"/>
    </location>
</feature>
<keyword evidence="4" id="KW-1185">Reference proteome</keyword>
<accession>A0ABY0GYK6</accession>
<evidence type="ECO:0000256" key="2">
    <source>
        <dbReference type="SAM" id="MobiDB-lite"/>
    </source>
</evidence>
<name>A0ABY0GYK6_9PEZI</name>
<feature type="region of interest" description="Disordered" evidence="2">
    <location>
        <begin position="269"/>
        <end position="301"/>
    </location>
</feature>
<comment type="caution">
    <text evidence="3">The sequence shown here is derived from an EMBL/GenBank/DDBJ whole genome shotgun (WGS) entry which is preliminary data.</text>
</comment>
<feature type="region of interest" description="Disordered" evidence="2">
    <location>
        <begin position="1"/>
        <end position="37"/>
    </location>
</feature>
<proteinExistence type="predicted"/>
<dbReference type="Proteomes" id="UP000294003">
    <property type="component" value="Unassembled WGS sequence"/>
</dbReference>
<feature type="coiled-coil region" evidence="1">
    <location>
        <begin position="176"/>
        <end position="214"/>
    </location>
</feature>
<sequence>MVQPGLRQVGKCTENPHGGRSMVGLRPYPPRDPAPDRELGKRANWAWGSQPELGHFIAPQPQATCRSSRLDLKMSGFEVAAVILGAFPILISALEGYRDFARRVGLWYNIRQEYQKCRNEVNAERVASIGNPRRLLLHLAAVDDARMTRLLTDPSGEDWRDADLARHLQDHLQDWYDVFLDTIEDMKRDIGELKKELMVDADNLRRKIEETKIIARLVTRLKDVFKKPSATKGYQLYRLQFSLGKRTRESLFQELQHYNNRLQQRLETGDAVSHTQSARNTASELLSGLSPPDSRSTPTGSALCSPMLGTAVVGSNTTSISSKTGLLPSRIYISCSGRVHPTRYPILILGFANRHPVEVVKGLGEIAQGRGPGGNRKEQASRIPSLCATLRCEPPFPASRHSYLLGRNERYYIYPTDISGMTISPENTTAITLESILGGGTPASANTNTPSTIFTRRDRRLVIHPVGRNAVDQITLANRT</sequence>
<organism evidence="3 4">
    <name type="scientific">Monosporascus cannonballus</name>
    <dbReference type="NCBI Taxonomy" id="155416"/>
    <lineage>
        <taxon>Eukaryota</taxon>
        <taxon>Fungi</taxon>
        <taxon>Dikarya</taxon>
        <taxon>Ascomycota</taxon>
        <taxon>Pezizomycotina</taxon>
        <taxon>Sordariomycetes</taxon>
        <taxon>Xylariomycetidae</taxon>
        <taxon>Xylariales</taxon>
        <taxon>Xylariales incertae sedis</taxon>
        <taxon>Monosporascus</taxon>
    </lineage>
</organism>